<dbReference type="GO" id="GO:0016301">
    <property type="term" value="F:kinase activity"/>
    <property type="evidence" value="ECO:0007669"/>
    <property type="project" value="UniProtKB-KW"/>
</dbReference>
<gene>
    <name evidence="6" type="ORF">CVO76_09670</name>
</gene>
<accession>A0A2L0UF71</accession>
<dbReference type="SUPFAM" id="SSF52172">
    <property type="entry name" value="CheY-like"/>
    <property type="match status" value="1"/>
</dbReference>
<dbReference type="Gene3D" id="3.30.450.40">
    <property type="match status" value="1"/>
</dbReference>
<dbReference type="InterPro" id="IPR012074">
    <property type="entry name" value="GAF_ANTAR"/>
</dbReference>
<protein>
    <submittedName>
        <fullName evidence="6">Histidine kinase</fullName>
    </submittedName>
</protein>
<dbReference type="InterPro" id="IPR011006">
    <property type="entry name" value="CheY-like_superfamily"/>
</dbReference>
<evidence type="ECO:0000313" key="6">
    <source>
        <dbReference type="EMBL" id="AUZ87868.1"/>
    </source>
</evidence>
<dbReference type="InterPro" id="IPR029016">
    <property type="entry name" value="GAF-like_dom_sf"/>
</dbReference>
<dbReference type="AlphaFoldDB" id="A0A2L0UF71"/>
<keyword evidence="2 6" id="KW-0418">Kinase</keyword>
<keyword evidence="4" id="KW-0804">Transcription</keyword>
<dbReference type="RefSeq" id="WP_208739098.1">
    <property type="nucleotide sequence ID" value="NZ_CP024915.1"/>
</dbReference>
<dbReference type="InterPro" id="IPR005561">
    <property type="entry name" value="ANTAR"/>
</dbReference>
<reference evidence="6 7" key="1">
    <citation type="submission" date="2017-11" db="EMBL/GenBank/DDBJ databases">
        <title>Draft genome of Arthrobacter agilis strain UMCV2, a plant growth-promoting rhizobacterium and biocontrol capacity of phytopathogenic fungi.</title>
        <authorList>
            <person name="Martinez-Camara R."/>
            <person name="Santoyo G."/>
            <person name="Moreno-Hagelsieb G."/>
            <person name="Valencia-Cantero E."/>
        </authorList>
    </citation>
    <scope>NUCLEOTIDE SEQUENCE [LARGE SCALE GENOMIC DNA]</scope>
    <source>
        <strain evidence="6 7">UMCV2</strain>
    </source>
</reference>
<evidence type="ECO:0000259" key="5">
    <source>
        <dbReference type="PROSITE" id="PS50921"/>
    </source>
</evidence>
<dbReference type="InterPro" id="IPR003018">
    <property type="entry name" value="GAF"/>
</dbReference>
<proteinExistence type="predicted"/>
<dbReference type="SUPFAM" id="SSF55781">
    <property type="entry name" value="GAF domain-like"/>
    <property type="match status" value="1"/>
</dbReference>
<keyword evidence="3" id="KW-0805">Transcription regulation</keyword>
<evidence type="ECO:0000256" key="2">
    <source>
        <dbReference type="ARBA" id="ARBA00022777"/>
    </source>
</evidence>
<dbReference type="PIRSF" id="PIRSF036625">
    <property type="entry name" value="GAF_ANTAR"/>
    <property type="match status" value="1"/>
</dbReference>
<feature type="domain" description="ANTAR" evidence="5">
    <location>
        <begin position="174"/>
        <end position="235"/>
    </location>
</feature>
<dbReference type="SMART" id="SM01012">
    <property type="entry name" value="ANTAR"/>
    <property type="match status" value="1"/>
</dbReference>
<dbReference type="InterPro" id="IPR036388">
    <property type="entry name" value="WH-like_DNA-bd_sf"/>
</dbReference>
<dbReference type="PROSITE" id="PS50921">
    <property type="entry name" value="ANTAR"/>
    <property type="match status" value="1"/>
</dbReference>
<organism evidence="6 7">
    <name type="scientific">Arthrobacter agilis</name>
    <dbReference type="NCBI Taxonomy" id="37921"/>
    <lineage>
        <taxon>Bacteria</taxon>
        <taxon>Bacillati</taxon>
        <taxon>Actinomycetota</taxon>
        <taxon>Actinomycetes</taxon>
        <taxon>Micrococcales</taxon>
        <taxon>Micrococcaceae</taxon>
        <taxon>Arthrobacter</taxon>
    </lineage>
</organism>
<dbReference type="Proteomes" id="UP000239187">
    <property type="component" value="Chromosome"/>
</dbReference>
<evidence type="ECO:0000313" key="7">
    <source>
        <dbReference type="Proteomes" id="UP000239187"/>
    </source>
</evidence>
<dbReference type="EMBL" id="CP024915">
    <property type="protein sequence ID" value="AUZ87868.1"/>
    <property type="molecule type" value="Genomic_DNA"/>
</dbReference>
<dbReference type="Pfam" id="PF03861">
    <property type="entry name" value="ANTAR"/>
    <property type="match status" value="1"/>
</dbReference>
<dbReference type="Gene3D" id="1.10.10.10">
    <property type="entry name" value="Winged helix-like DNA-binding domain superfamily/Winged helix DNA-binding domain"/>
    <property type="match status" value="1"/>
</dbReference>
<dbReference type="Pfam" id="PF13185">
    <property type="entry name" value="GAF_2"/>
    <property type="match status" value="1"/>
</dbReference>
<keyword evidence="1" id="KW-0808">Transferase</keyword>
<dbReference type="GO" id="GO:0003723">
    <property type="term" value="F:RNA binding"/>
    <property type="evidence" value="ECO:0007669"/>
    <property type="project" value="InterPro"/>
</dbReference>
<evidence type="ECO:0000256" key="4">
    <source>
        <dbReference type="ARBA" id="ARBA00023163"/>
    </source>
</evidence>
<name>A0A2L0UF71_9MICC</name>
<sequence length="248" mass="26897">MITDDGQGEHRGPWVAPHDDVAGRLSDLARSLQQEDSEDAVLEHLVRAAISLVPGADEGSITLVMARRRVESRAPSGDLARAIDELQERTGEGPCMSAVYDEQTVRVPDLRTESRWPEFSTKAVRAGAGSMLSFQLFVEGDNLGALNLIGRAPHAFTEESDYVGRLAASHAAVAFADAQKLHQFKDAIATRDLIGQAKGILMERYGITAGQAFIMLVRVSTEMNLKLLSVADELANTGNFPARRKGRS</sequence>
<evidence type="ECO:0000256" key="3">
    <source>
        <dbReference type="ARBA" id="ARBA00023015"/>
    </source>
</evidence>
<evidence type="ECO:0000256" key="1">
    <source>
        <dbReference type="ARBA" id="ARBA00022679"/>
    </source>
</evidence>